<protein>
    <submittedName>
        <fullName evidence="1">Uncharacterized protein</fullName>
    </submittedName>
</protein>
<sequence length="40" mass="4737">MEPKFLVRWLENLKAAARNERLTRRGLFTAWPDWAVEGHA</sequence>
<reference evidence="1 2" key="1">
    <citation type="journal article" date="2018" name="Front. Microbiol.">
        <title>Hydrolytic Capabilities as a Key to Environmental Success: Chitinolytic and Cellulolytic Acidobacteria From Acidic Sub-arctic Soils and Boreal Peatlands.</title>
        <authorList>
            <person name="Belova S.E."/>
            <person name="Ravin N.V."/>
            <person name="Pankratov T.A."/>
            <person name="Rakitin A.L."/>
            <person name="Ivanova A.A."/>
            <person name="Beletsky A.V."/>
            <person name="Mardanov A.V."/>
            <person name="Sinninghe Damste J.S."/>
            <person name="Dedysh S.N."/>
        </authorList>
    </citation>
    <scope>NUCLEOTIDE SEQUENCE [LARGE SCALE GENOMIC DNA]</scope>
    <source>
        <strain evidence="1 2">SBC82</strain>
    </source>
</reference>
<evidence type="ECO:0000313" key="2">
    <source>
        <dbReference type="Proteomes" id="UP000253606"/>
    </source>
</evidence>
<keyword evidence="2" id="KW-1185">Reference proteome</keyword>
<dbReference type="EMBL" id="CP030840">
    <property type="protein sequence ID" value="AXC14648.1"/>
    <property type="molecule type" value="Genomic_DNA"/>
</dbReference>
<organism evidence="1 2">
    <name type="scientific">Acidisarcina polymorpha</name>
    <dbReference type="NCBI Taxonomy" id="2211140"/>
    <lineage>
        <taxon>Bacteria</taxon>
        <taxon>Pseudomonadati</taxon>
        <taxon>Acidobacteriota</taxon>
        <taxon>Terriglobia</taxon>
        <taxon>Terriglobales</taxon>
        <taxon>Acidobacteriaceae</taxon>
        <taxon>Acidisarcina</taxon>
    </lineage>
</organism>
<dbReference type="AlphaFoldDB" id="A0A2Z5G6C5"/>
<dbReference type="KEGG" id="abas:ACPOL_5400"/>
<name>A0A2Z5G6C5_9BACT</name>
<gene>
    <name evidence="1" type="ORF">ACPOL_5400</name>
</gene>
<accession>A0A2Z5G6C5</accession>
<proteinExistence type="predicted"/>
<evidence type="ECO:0000313" key="1">
    <source>
        <dbReference type="EMBL" id="AXC14648.1"/>
    </source>
</evidence>
<dbReference type="Proteomes" id="UP000253606">
    <property type="component" value="Chromosome"/>
</dbReference>